<proteinExistence type="predicted"/>
<dbReference type="InterPro" id="IPR036582">
    <property type="entry name" value="Mao_N_sf"/>
</dbReference>
<dbReference type="EMBL" id="JAVAMP010000001">
    <property type="protein sequence ID" value="MDP5273289.1"/>
    <property type="molecule type" value="Genomic_DNA"/>
</dbReference>
<dbReference type="Gene3D" id="3.30.457.10">
    <property type="entry name" value="Copper amine oxidase-like, N-terminal domain"/>
    <property type="match status" value="1"/>
</dbReference>
<reference evidence="3 4" key="1">
    <citation type="submission" date="2023-08" db="EMBL/GenBank/DDBJ databases">
        <authorList>
            <person name="Park J.-S."/>
        </authorList>
    </citation>
    <scope>NUCLEOTIDE SEQUENCE [LARGE SCALE GENOMIC DNA]</scope>
    <source>
        <strain evidence="3 4">2205SS18-9</strain>
    </source>
</reference>
<keyword evidence="1" id="KW-0732">Signal</keyword>
<evidence type="ECO:0000256" key="1">
    <source>
        <dbReference type="SAM" id="SignalP"/>
    </source>
</evidence>
<keyword evidence="4" id="KW-1185">Reference proteome</keyword>
<protein>
    <submittedName>
        <fullName evidence="3">Stalk domain-containing protein</fullName>
    </submittedName>
</protein>
<dbReference type="Proteomes" id="UP001231941">
    <property type="component" value="Unassembled WGS sequence"/>
</dbReference>
<dbReference type="SUPFAM" id="SSF55383">
    <property type="entry name" value="Copper amine oxidase, domain N"/>
    <property type="match status" value="1"/>
</dbReference>
<feature type="domain" description="Copper amine oxidase-like N-terminal" evidence="2">
    <location>
        <begin position="39"/>
        <end position="90"/>
    </location>
</feature>
<accession>A0ABT9IVA1</accession>
<comment type="caution">
    <text evidence="3">The sequence shown here is derived from an EMBL/GenBank/DDBJ whole genome shotgun (WGS) entry which is preliminary data.</text>
</comment>
<sequence>MKFKRTFLLIVGLSILGAATVMADSKMQQYNGKEVTIKINGEQLSEPGLSIEGKTMLPLRDVSEKFHAMVEYDEATDTVSIYKPNVQVSLFTLKDGQLGTFGKVTKNTENEFFIFTQIDTLVTDIDSMKFEIVDPFGTIEYDHIESNMTDQTENMWLYTPNIEFTAKISGEYTVNIYMQLTGSDEYSLVGQKVFTAE</sequence>
<feature type="signal peptide" evidence="1">
    <location>
        <begin position="1"/>
        <end position="23"/>
    </location>
</feature>
<organism evidence="3 4">
    <name type="scientific">Chengkuizengella axinellae</name>
    <dbReference type="NCBI Taxonomy" id="3064388"/>
    <lineage>
        <taxon>Bacteria</taxon>
        <taxon>Bacillati</taxon>
        <taxon>Bacillota</taxon>
        <taxon>Bacilli</taxon>
        <taxon>Bacillales</taxon>
        <taxon>Paenibacillaceae</taxon>
        <taxon>Chengkuizengella</taxon>
    </lineage>
</organism>
<name>A0ABT9IVA1_9BACL</name>
<feature type="chain" id="PRO_5045094877" evidence="1">
    <location>
        <begin position="24"/>
        <end position="197"/>
    </location>
</feature>
<gene>
    <name evidence="3" type="ORF">Q5Y73_04180</name>
</gene>
<dbReference type="Pfam" id="PF07833">
    <property type="entry name" value="Cu_amine_oxidN1"/>
    <property type="match status" value="1"/>
</dbReference>
<evidence type="ECO:0000313" key="3">
    <source>
        <dbReference type="EMBL" id="MDP5273289.1"/>
    </source>
</evidence>
<evidence type="ECO:0000313" key="4">
    <source>
        <dbReference type="Proteomes" id="UP001231941"/>
    </source>
</evidence>
<dbReference type="InterPro" id="IPR012854">
    <property type="entry name" value="Cu_amine_oxidase-like_N"/>
</dbReference>
<dbReference type="RefSeq" id="WP_305990571.1">
    <property type="nucleotide sequence ID" value="NZ_JAVAMP010000001.1"/>
</dbReference>
<evidence type="ECO:0000259" key="2">
    <source>
        <dbReference type="Pfam" id="PF07833"/>
    </source>
</evidence>